<dbReference type="SMART" id="SM01006">
    <property type="entry name" value="AlcB"/>
    <property type="match status" value="1"/>
</dbReference>
<evidence type="ECO:0000313" key="5">
    <source>
        <dbReference type="Proteomes" id="UP000000239"/>
    </source>
</evidence>
<dbReference type="Proteomes" id="UP000000239">
    <property type="component" value="Chromosome"/>
</dbReference>
<dbReference type="InterPro" id="IPR022770">
    <property type="entry name" value="IucA/IucC-like_C"/>
</dbReference>
<dbReference type="OrthoDB" id="495728at2"/>
<feature type="region of interest" description="Disordered" evidence="2">
    <location>
        <begin position="206"/>
        <end position="232"/>
    </location>
</feature>
<evidence type="ECO:0000256" key="1">
    <source>
        <dbReference type="ARBA" id="ARBA00004924"/>
    </source>
</evidence>
<dbReference type="RefSeq" id="WP_011506356.1">
    <property type="nucleotide sequence ID" value="NC_007963.1"/>
</dbReference>
<dbReference type="Pfam" id="PF04183">
    <property type="entry name" value="IucA_IucC"/>
    <property type="match status" value="1"/>
</dbReference>
<proteinExistence type="predicted"/>
<dbReference type="AlphaFoldDB" id="Q1QYP8"/>
<evidence type="ECO:0000259" key="3">
    <source>
        <dbReference type="SMART" id="SM01006"/>
    </source>
</evidence>
<dbReference type="KEGG" id="csa:Csal_1053"/>
<dbReference type="GeneID" id="95333808"/>
<dbReference type="Gene3D" id="6.10.250.3370">
    <property type="match status" value="1"/>
</dbReference>
<dbReference type="PANTHER" id="PTHR34384:SF6">
    <property type="entry name" value="STAPHYLOFERRIN B SYNTHASE"/>
    <property type="match status" value="1"/>
</dbReference>
<dbReference type="eggNOG" id="COG4264">
    <property type="taxonomic scope" value="Bacteria"/>
</dbReference>
<dbReference type="STRING" id="290398.Csal_1053"/>
<protein>
    <submittedName>
        <fullName evidence="4">IucA/IucC</fullName>
    </submittedName>
</protein>
<organism evidence="4 5">
    <name type="scientific">Chromohalobacter israelensis (strain ATCC BAA-138 / DSM 3043 / CIP 106854 / NCIMB 13768 / 1H11)</name>
    <name type="common">Chromohalobacter salexigens</name>
    <dbReference type="NCBI Taxonomy" id="290398"/>
    <lineage>
        <taxon>Bacteria</taxon>
        <taxon>Pseudomonadati</taxon>
        <taxon>Pseudomonadota</taxon>
        <taxon>Gammaproteobacteria</taxon>
        <taxon>Oceanospirillales</taxon>
        <taxon>Halomonadaceae</taxon>
        <taxon>Chromohalobacter</taxon>
    </lineage>
</organism>
<feature type="domain" description="Acyltransferase MbtK/IucB-like conserved" evidence="3">
    <location>
        <begin position="30"/>
        <end position="77"/>
    </location>
</feature>
<dbReference type="HOGENOM" id="CLU_018524_1_1_6"/>
<dbReference type="InterPro" id="IPR037455">
    <property type="entry name" value="LucA/IucC-like"/>
</dbReference>
<dbReference type="Gene3D" id="3.30.310.280">
    <property type="match status" value="1"/>
</dbReference>
<dbReference type="PANTHER" id="PTHR34384">
    <property type="entry name" value="L-2,3-DIAMINOPROPANOATE--CITRATE LIGASE"/>
    <property type="match status" value="1"/>
</dbReference>
<name>Q1QYP8_CHRI1</name>
<dbReference type="GO" id="GO:0016881">
    <property type="term" value="F:acid-amino acid ligase activity"/>
    <property type="evidence" value="ECO:0007669"/>
    <property type="project" value="UniProtKB-ARBA"/>
</dbReference>
<feature type="compositionally biased region" description="Basic and acidic residues" evidence="2">
    <location>
        <begin position="828"/>
        <end position="842"/>
    </location>
</feature>
<reference evidence="4 5" key="1">
    <citation type="journal article" date="2011" name="Stand. Genomic Sci.">
        <title>Complete genome sequence of the halophilic and highly halotolerant Chromohalobacter salexigens type strain (1H11(T)).</title>
        <authorList>
            <person name="Copeland A."/>
            <person name="O'Connor K."/>
            <person name="Lucas S."/>
            <person name="Lapidus A."/>
            <person name="Berry K.W."/>
            <person name="Detter J.C."/>
            <person name="Del Rio T.G."/>
            <person name="Hammon N."/>
            <person name="Dalin E."/>
            <person name="Tice H."/>
            <person name="Pitluck S."/>
            <person name="Bruce D."/>
            <person name="Goodwin L."/>
            <person name="Han C."/>
            <person name="Tapia R."/>
            <person name="Saunders E."/>
            <person name="Schmutz J."/>
            <person name="Brettin T."/>
            <person name="Larimer F."/>
            <person name="Land M."/>
            <person name="Hauser L."/>
            <person name="Vargas C."/>
            <person name="Nieto J.J."/>
            <person name="Kyrpides N.C."/>
            <person name="Ivanova N."/>
            <person name="Goker M."/>
            <person name="Klenk H.P."/>
            <person name="Csonka L.N."/>
            <person name="Woyke T."/>
        </authorList>
    </citation>
    <scope>NUCLEOTIDE SEQUENCE [LARGE SCALE GENOMIC DNA]</scope>
    <source>
        <strain evidence="5">ATCC BAA-138 / DSM 3043 / CIP 106854 / NCIMB 13768 / 1H11</strain>
    </source>
</reference>
<gene>
    <name evidence="4" type="ordered locus">Csal_1053</name>
</gene>
<dbReference type="Gene3D" id="1.10.510.40">
    <property type="match status" value="1"/>
</dbReference>
<dbReference type="InterPro" id="IPR016181">
    <property type="entry name" value="Acyl_CoA_acyltransferase"/>
</dbReference>
<dbReference type="InterPro" id="IPR007310">
    <property type="entry name" value="Aerobactin_biosyn_IucA/IucC_N"/>
</dbReference>
<evidence type="ECO:0000313" key="4">
    <source>
        <dbReference type="EMBL" id="ABE58410.1"/>
    </source>
</evidence>
<feature type="region of interest" description="Disordered" evidence="2">
    <location>
        <begin position="823"/>
        <end position="842"/>
    </location>
</feature>
<evidence type="ECO:0000256" key="2">
    <source>
        <dbReference type="SAM" id="MobiDB-lite"/>
    </source>
</evidence>
<keyword evidence="5" id="KW-1185">Reference proteome</keyword>
<sequence>MTTSAFLSPLYDPSNTYTDAIPGLGRFHLRAIHCDADSALIHDWVSRDYARFWGMRGDSREQVAAFYRGLHESPHSQGYLGFFEGRPAFLVECYQPQHDPIGAHYDVRPGDRGMHVLVAPPETRIPRFTWGVLSSVMALMFSDPDTDRVVVEPDVRNERIHPLNRRVGFRYDRQVRLPGKTAHLAFCTRAQFHAAYHQALAALPRESLPTREPLPSREQETTAMETPPAIDPRLAHLDPERWARANRQLIRKAIAEFAHERLVAPRRLDRQGDWGDYTLPIPGANGHYRFRARRMQLDHWWIAPGSLAKIVDDEPAELDAQRFIIEFSAVLGLDDETLPVYLEEIGSTLSGSAYKQAHQRLTAAELAHGDFQTIESAMTEGHPSFVANNGRIGFDADDYHAYAPEAGADIHLVWLAVHTQCAEFSSVSDLPYTELLEQELGRDTVARFHRHLQAWGLDPGAYLLMPLHPWQWHNKLATSFASEIANRRIVYLGTGDDRYRAQQSIRTLFNTSRPRRRYVKTALSILNMGFMRGLSPYYMQATPAINEWLKALLDGDAFLADNGFTLLREEAAIGYRNAYFEDAVARDSPHKKMLACLWRESPLNHLPPGQRLMTMAALLHRDKDGQALLSALVEASGLAPRDWLRRYLTAYLTPILHCFYAHDLVFMPHGENVILQLDAHVPVRAIMKDIAEESAIMGPDAALPEGVKRLAVAVPEHLKVLSLFTDTFDCFFRYLAPIMVEHGEARGDFTESDFWHGVAECILDYQRRHPEFADKFARHDLFAPTFARSCLNRLQLGNNRQMIDLADPSKNLQLVGELDNPIAPWRPHAHDTDDARRHAETA</sequence>
<dbReference type="Gene3D" id="3.40.630.30">
    <property type="match status" value="1"/>
</dbReference>
<dbReference type="Pfam" id="PF06276">
    <property type="entry name" value="FhuF"/>
    <property type="match status" value="1"/>
</dbReference>
<accession>Q1QYP8</accession>
<dbReference type="GO" id="GO:0019290">
    <property type="term" value="P:siderophore biosynthetic process"/>
    <property type="evidence" value="ECO:0007669"/>
    <property type="project" value="InterPro"/>
</dbReference>
<dbReference type="GO" id="GO:0016746">
    <property type="term" value="F:acyltransferase activity"/>
    <property type="evidence" value="ECO:0007669"/>
    <property type="project" value="InterPro"/>
</dbReference>
<dbReference type="InterPro" id="IPR019432">
    <property type="entry name" value="Acyltransferase_MbtK/IucB-like"/>
</dbReference>
<comment type="pathway">
    <text evidence="1">Siderophore biosynthesis.</text>
</comment>
<dbReference type="EMBL" id="CP000285">
    <property type="protein sequence ID" value="ABE58410.1"/>
    <property type="molecule type" value="Genomic_DNA"/>
</dbReference>
<dbReference type="SUPFAM" id="SSF55729">
    <property type="entry name" value="Acyl-CoA N-acyltransferases (Nat)"/>
    <property type="match status" value="1"/>
</dbReference>
<dbReference type="Pfam" id="PF13523">
    <property type="entry name" value="Acetyltransf_8"/>
    <property type="match status" value="1"/>
</dbReference>